<dbReference type="Proteomes" id="UP001205185">
    <property type="component" value="Unassembled WGS sequence"/>
</dbReference>
<evidence type="ECO:0000259" key="2">
    <source>
        <dbReference type="PROSITE" id="PS51534"/>
    </source>
</evidence>
<dbReference type="SUPFAM" id="SSF52200">
    <property type="entry name" value="Toll/Interleukin receptor TIR domain"/>
    <property type="match status" value="1"/>
</dbReference>
<sequence length="324" mass="36009">MPQVFVTYTHDSQDHKDDVRFFARLLLEAGIDVTLDQWAEGVRQDWSTWATQAIMTADYVLVMASPQYAAAGDGMGPAGINPGVRSEAAILRDLLHSQRDTWTTKLLPVILPGRRVSELPHFVLPHTVDHYVITDLSSPGVLDLVRVITNQPRRVKPPLGSIPHLPPEPEPDLTNGHRRGTALEEYAAAVSPVCLAIRARISAAEQETGEVTMETAAGRDTVASLLQRFHDVMAEGWWELSDVPLPTGEDDRRRVRAWQESYLRLKDSLGNSAQQLDSINNRPGLMSYFLRPFMGLFAGSKSLESSQEFRHQCDLLSIANPVKA</sequence>
<dbReference type="InterPro" id="IPR013568">
    <property type="entry name" value="SEFIR_dom"/>
</dbReference>
<dbReference type="InterPro" id="IPR000157">
    <property type="entry name" value="TIR_dom"/>
</dbReference>
<evidence type="ECO:0000313" key="3">
    <source>
        <dbReference type="EMBL" id="MCP2272721.1"/>
    </source>
</evidence>
<dbReference type="EMBL" id="JAMTCO010000013">
    <property type="protein sequence ID" value="MCP2272721.1"/>
    <property type="molecule type" value="Genomic_DNA"/>
</dbReference>
<comment type="caution">
    <text evidence="3">The sequence shown here is derived from an EMBL/GenBank/DDBJ whole genome shotgun (WGS) entry which is preliminary data.</text>
</comment>
<feature type="region of interest" description="Disordered" evidence="1">
    <location>
        <begin position="156"/>
        <end position="177"/>
    </location>
</feature>
<proteinExistence type="predicted"/>
<dbReference type="PROSITE" id="PS51534">
    <property type="entry name" value="SEFIR"/>
    <property type="match status" value="1"/>
</dbReference>
<evidence type="ECO:0000256" key="1">
    <source>
        <dbReference type="SAM" id="MobiDB-lite"/>
    </source>
</evidence>
<dbReference type="Pfam" id="PF13676">
    <property type="entry name" value="TIR_2"/>
    <property type="match status" value="1"/>
</dbReference>
<dbReference type="InterPro" id="IPR035897">
    <property type="entry name" value="Toll_tir_struct_dom_sf"/>
</dbReference>
<dbReference type="Gene3D" id="3.40.50.11530">
    <property type="match status" value="1"/>
</dbReference>
<organism evidence="3 4">
    <name type="scientific">Actinokineospora diospyrosa</name>
    <dbReference type="NCBI Taxonomy" id="103728"/>
    <lineage>
        <taxon>Bacteria</taxon>
        <taxon>Bacillati</taxon>
        <taxon>Actinomycetota</taxon>
        <taxon>Actinomycetes</taxon>
        <taxon>Pseudonocardiales</taxon>
        <taxon>Pseudonocardiaceae</taxon>
        <taxon>Actinokineospora</taxon>
    </lineage>
</organism>
<dbReference type="RefSeq" id="WP_253889642.1">
    <property type="nucleotide sequence ID" value="NZ_BAAAVB010000008.1"/>
</dbReference>
<reference evidence="3 4" key="1">
    <citation type="submission" date="2022-06" db="EMBL/GenBank/DDBJ databases">
        <title>Genomic Encyclopedia of Archaeal and Bacterial Type Strains, Phase II (KMG-II): from individual species to whole genera.</title>
        <authorList>
            <person name="Goeker M."/>
        </authorList>
    </citation>
    <scope>NUCLEOTIDE SEQUENCE [LARGE SCALE GENOMIC DNA]</scope>
    <source>
        <strain evidence="3 4">DSM 44255</strain>
    </source>
</reference>
<protein>
    <submittedName>
        <fullName evidence="3">SEFIR domain-containing protein</fullName>
    </submittedName>
</protein>
<feature type="domain" description="SEFIR" evidence="2">
    <location>
        <begin position="1"/>
        <end position="144"/>
    </location>
</feature>
<gene>
    <name evidence="3" type="ORF">LV75_005247</name>
</gene>
<accession>A0ABT1IJL2</accession>
<name>A0ABT1IJL2_9PSEU</name>
<keyword evidence="4" id="KW-1185">Reference proteome</keyword>
<evidence type="ECO:0000313" key="4">
    <source>
        <dbReference type="Proteomes" id="UP001205185"/>
    </source>
</evidence>